<dbReference type="EMBL" id="AMWJ02000002">
    <property type="protein sequence ID" value="NNJ17481.1"/>
    <property type="molecule type" value="Genomic_DNA"/>
</dbReference>
<dbReference type="InterPro" id="IPR025091">
    <property type="entry name" value="DUF4019"/>
</dbReference>
<feature type="transmembrane region" description="Helical" evidence="1">
    <location>
        <begin position="47"/>
        <end position="68"/>
    </location>
</feature>
<keyword evidence="1" id="KW-1133">Transmembrane helix</keyword>
<accession>A0A7K4EJH1</accession>
<keyword evidence="1" id="KW-0472">Membrane</keyword>
<evidence type="ECO:0000313" key="2">
    <source>
        <dbReference type="EMBL" id="NNJ17481.1"/>
    </source>
</evidence>
<keyword evidence="3" id="KW-1185">Reference proteome</keyword>
<dbReference type="Pfam" id="PF13211">
    <property type="entry name" value="DUF4019"/>
    <property type="match status" value="1"/>
</dbReference>
<dbReference type="AlphaFoldDB" id="A0A7K4EJH1"/>
<gene>
    <name evidence="2" type="ORF">CSV86_020980</name>
</gene>
<evidence type="ECO:0000313" key="3">
    <source>
        <dbReference type="Proteomes" id="UP000010448"/>
    </source>
</evidence>
<name>A0A7K4EJH1_9PSED</name>
<protein>
    <submittedName>
        <fullName evidence="2">DUF4019 domain-containing protein</fullName>
    </submittedName>
</protein>
<keyword evidence="1" id="KW-0812">Transmembrane</keyword>
<dbReference type="OrthoDB" id="21915at2"/>
<feature type="transmembrane region" description="Helical" evidence="1">
    <location>
        <begin position="6"/>
        <end position="27"/>
    </location>
</feature>
<organism evidence="2 3">
    <name type="scientific">Pseudomonas bharatica CSV86</name>
    <dbReference type="NCBI Taxonomy" id="1005395"/>
    <lineage>
        <taxon>Bacteria</taxon>
        <taxon>Pseudomonadati</taxon>
        <taxon>Pseudomonadota</taxon>
        <taxon>Gammaproteobacteria</taxon>
        <taxon>Pseudomonadales</taxon>
        <taxon>Pseudomonadaceae</taxon>
        <taxon>Pseudomonas</taxon>
        <taxon>Pseudomonas bharatica</taxon>
    </lineage>
</organism>
<dbReference type="Proteomes" id="UP000010448">
    <property type="component" value="Unassembled WGS sequence"/>
</dbReference>
<reference evidence="2 3" key="1">
    <citation type="journal article" date="2013" name="Genome Announc.">
        <title>Genome Sequence of Naphthalene-Degrading Soil Bacterium Pseudomonas putida CSV86.</title>
        <authorList>
            <person name="Phale P.S."/>
            <person name="Paliwal V."/>
            <person name="Raju S.C."/>
            <person name="Modak A."/>
            <person name="Purohit H.J."/>
        </authorList>
    </citation>
    <scope>NUCLEOTIDE SEQUENCE [LARGE SCALE GENOMIC DNA]</scope>
    <source>
        <strain evidence="2 3">CSV86</strain>
    </source>
</reference>
<dbReference type="RefSeq" id="WP_080604807.1">
    <property type="nucleotide sequence ID" value="NZ_AMWJ02000002.1"/>
</dbReference>
<comment type="caution">
    <text evidence="2">The sequence shown here is derived from an EMBL/GenBank/DDBJ whole genome shotgun (WGS) entry which is preliminary data.</text>
</comment>
<sequence>MDSSILSVAGGIAGVAGLAIGALVIIFREVIRKKIFPGLNRVQAYKIIRLIICLTFLTSVSGIGAWVYTKSPTDDPLVPFPTENPQVAISSYLGFIDSGRYQVAWDSLSEEAKKQLRFPMFESTYEAERRPLGQVLTRRPSAVAPTRQLPNNLKGAFTTVTYKTRFENNLDFLEFVTTTAEHDQWKVLYHNIVPCPPLMCAP</sequence>
<evidence type="ECO:0000256" key="1">
    <source>
        <dbReference type="SAM" id="Phobius"/>
    </source>
</evidence>
<proteinExistence type="predicted"/>